<evidence type="ECO:0000313" key="1">
    <source>
        <dbReference type="EMBL" id="MCP2272820.1"/>
    </source>
</evidence>
<gene>
    <name evidence="1" type="ORF">LV75_005346</name>
</gene>
<reference evidence="1 2" key="1">
    <citation type="submission" date="2022-06" db="EMBL/GenBank/DDBJ databases">
        <title>Genomic Encyclopedia of Archaeal and Bacterial Type Strains, Phase II (KMG-II): from individual species to whole genera.</title>
        <authorList>
            <person name="Goeker M."/>
        </authorList>
    </citation>
    <scope>NUCLEOTIDE SEQUENCE [LARGE SCALE GENOMIC DNA]</scope>
    <source>
        <strain evidence="1 2">DSM 44255</strain>
    </source>
</reference>
<protein>
    <submittedName>
        <fullName evidence="1">2'-5' RNA ligase</fullName>
    </submittedName>
</protein>
<proteinExistence type="predicted"/>
<name>A0ABT1IJJ2_9PSEU</name>
<sequence>MSGIFSAFAVPDPVAEHLAERLAECRSSTAPDLRRTPREQWHVTVGYYGRDDPDQRLARLTERVSGLRAPRLRMSGSGTFAQVCLLKIATPDPVDLRNLAEAADFQLGGHPDYLPHVTVARWSTPTIPITSGLDLAAELRGYDGPQWVPDELVLYASHRGTYTPIGRVPLLTAGAPGAGC</sequence>
<organism evidence="1 2">
    <name type="scientific">Actinokineospora diospyrosa</name>
    <dbReference type="NCBI Taxonomy" id="103728"/>
    <lineage>
        <taxon>Bacteria</taxon>
        <taxon>Bacillati</taxon>
        <taxon>Actinomycetota</taxon>
        <taxon>Actinomycetes</taxon>
        <taxon>Pseudonocardiales</taxon>
        <taxon>Pseudonocardiaceae</taxon>
        <taxon>Actinokineospora</taxon>
    </lineage>
</organism>
<dbReference type="GO" id="GO:0016874">
    <property type="term" value="F:ligase activity"/>
    <property type="evidence" value="ECO:0007669"/>
    <property type="project" value="UniProtKB-KW"/>
</dbReference>
<dbReference type="Pfam" id="PF13563">
    <property type="entry name" value="2_5_RNA_ligase2"/>
    <property type="match status" value="1"/>
</dbReference>
<dbReference type="SUPFAM" id="SSF55144">
    <property type="entry name" value="LigT-like"/>
    <property type="match status" value="1"/>
</dbReference>
<evidence type="ECO:0000313" key="2">
    <source>
        <dbReference type="Proteomes" id="UP001205185"/>
    </source>
</evidence>
<dbReference type="Gene3D" id="3.90.1140.10">
    <property type="entry name" value="Cyclic phosphodiesterase"/>
    <property type="match status" value="1"/>
</dbReference>
<dbReference type="EMBL" id="JAMTCO010000014">
    <property type="protein sequence ID" value="MCP2272820.1"/>
    <property type="molecule type" value="Genomic_DNA"/>
</dbReference>
<keyword evidence="1" id="KW-0436">Ligase</keyword>
<accession>A0ABT1IJJ2</accession>
<dbReference type="RefSeq" id="WP_253889765.1">
    <property type="nucleotide sequence ID" value="NZ_BAAAVB010000007.1"/>
</dbReference>
<dbReference type="InterPro" id="IPR009097">
    <property type="entry name" value="Cyclic_Pdiesterase"/>
</dbReference>
<keyword evidence="2" id="KW-1185">Reference proteome</keyword>
<dbReference type="Proteomes" id="UP001205185">
    <property type="component" value="Unassembled WGS sequence"/>
</dbReference>
<comment type="caution">
    <text evidence="1">The sequence shown here is derived from an EMBL/GenBank/DDBJ whole genome shotgun (WGS) entry which is preliminary data.</text>
</comment>